<keyword evidence="8" id="KW-0460">Magnesium</keyword>
<dbReference type="EC" id="2.7.1.180" evidence="2"/>
<keyword evidence="12" id="KW-1185">Reference proteome</keyword>
<evidence type="ECO:0000256" key="5">
    <source>
        <dbReference type="ARBA" id="ARBA00022679"/>
    </source>
</evidence>
<evidence type="ECO:0000256" key="2">
    <source>
        <dbReference type="ARBA" id="ARBA00011955"/>
    </source>
</evidence>
<dbReference type="GO" id="GO:0046872">
    <property type="term" value="F:metal ion binding"/>
    <property type="evidence" value="ECO:0007669"/>
    <property type="project" value="UniProtKB-KW"/>
</dbReference>
<evidence type="ECO:0000256" key="6">
    <source>
        <dbReference type="ARBA" id="ARBA00022723"/>
    </source>
</evidence>
<dbReference type="InterPro" id="IPR024932">
    <property type="entry name" value="ApbE"/>
</dbReference>
<dbReference type="GO" id="GO:0016740">
    <property type="term" value="F:transferase activity"/>
    <property type="evidence" value="ECO:0007669"/>
    <property type="project" value="UniProtKB-KW"/>
</dbReference>
<keyword evidence="6" id="KW-0479">Metal-binding</keyword>
<evidence type="ECO:0000256" key="9">
    <source>
        <dbReference type="ARBA" id="ARBA00031306"/>
    </source>
</evidence>
<gene>
    <name evidence="11" type="ORF">AQJ91_29155</name>
</gene>
<accession>A0A101UVR4</accession>
<reference evidence="11 12" key="1">
    <citation type="submission" date="2015-10" db="EMBL/GenBank/DDBJ databases">
        <title>Draft genome sequence of Streptomyces sp. RV15, isolated from a marine sponge.</title>
        <authorList>
            <person name="Ruckert C."/>
            <person name="Abdelmohsen U.R."/>
            <person name="Winkler A."/>
            <person name="Hentschel U."/>
            <person name="Kalinowski J."/>
            <person name="Kampfer P."/>
            <person name="Glaeser S."/>
        </authorList>
    </citation>
    <scope>NUCLEOTIDE SEQUENCE [LARGE SCALE GENOMIC DNA]</scope>
    <source>
        <strain evidence="11 12">RV15</strain>
    </source>
</reference>
<dbReference type="Proteomes" id="UP000053260">
    <property type="component" value="Unassembled WGS sequence"/>
</dbReference>
<evidence type="ECO:0000256" key="4">
    <source>
        <dbReference type="ARBA" id="ARBA00022630"/>
    </source>
</evidence>
<name>A0A101UVR4_9ACTN</name>
<dbReference type="PANTHER" id="PTHR30040">
    <property type="entry name" value="THIAMINE BIOSYNTHESIS LIPOPROTEIN APBE"/>
    <property type="match status" value="1"/>
</dbReference>
<evidence type="ECO:0000313" key="11">
    <source>
        <dbReference type="EMBL" id="KUO17773.1"/>
    </source>
</evidence>
<evidence type="ECO:0000256" key="1">
    <source>
        <dbReference type="ARBA" id="ARBA00001946"/>
    </source>
</evidence>
<evidence type="ECO:0000256" key="3">
    <source>
        <dbReference type="ARBA" id="ARBA00016337"/>
    </source>
</evidence>
<dbReference type="Pfam" id="PF02424">
    <property type="entry name" value="ApbE"/>
    <property type="match status" value="1"/>
</dbReference>
<evidence type="ECO:0000256" key="7">
    <source>
        <dbReference type="ARBA" id="ARBA00022827"/>
    </source>
</evidence>
<evidence type="ECO:0000256" key="10">
    <source>
        <dbReference type="ARBA" id="ARBA00048540"/>
    </source>
</evidence>
<dbReference type="SUPFAM" id="SSF143631">
    <property type="entry name" value="ApbE-like"/>
    <property type="match status" value="1"/>
</dbReference>
<dbReference type="PANTHER" id="PTHR30040:SF2">
    <property type="entry name" value="FAD:PROTEIN FMN TRANSFERASE"/>
    <property type="match status" value="1"/>
</dbReference>
<evidence type="ECO:0000256" key="8">
    <source>
        <dbReference type="ARBA" id="ARBA00022842"/>
    </source>
</evidence>
<proteinExistence type="predicted"/>
<keyword evidence="5" id="KW-0808">Transferase</keyword>
<comment type="cofactor">
    <cofactor evidence="1">
        <name>Mg(2+)</name>
        <dbReference type="ChEBI" id="CHEBI:18420"/>
    </cofactor>
</comment>
<comment type="catalytic activity">
    <reaction evidence="10">
        <text>L-threonyl-[protein] + FAD = FMN-L-threonyl-[protein] + AMP + H(+)</text>
        <dbReference type="Rhea" id="RHEA:36847"/>
        <dbReference type="Rhea" id="RHEA-COMP:11060"/>
        <dbReference type="Rhea" id="RHEA-COMP:11061"/>
        <dbReference type="ChEBI" id="CHEBI:15378"/>
        <dbReference type="ChEBI" id="CHEBI:30013"/>
        <dbReference type="ChEBI" id="CHEBI:57692"/>
        <dbReference type="ChEBI" id="CHEBI:74257"/>
        <dbReference type="ChEBI" id="CHEBI:456215"/>
        <dbReference type="EC" id="2.7.1.180"/>
    </reaction>
</comment>
<dbReference type="RefSeq" id="WP_067027443.1">
    <property type="nucleotide sequence ID" value="NZ_KQ949095.1"/>
</dbReference>
<dbReference type="Gene3D" id="3.10.520.10">
    <property type="entry name" value="ApbE-like domains"/>
    <property type="match status" value="1"/>
</dbReference>
<dbReference type="InterPro" id="IPR003374">
    <property type="entry name" value="ApbE-like_sf"/>
</dbReference>
<protein>
    <recommendedName>
        <fullName evidence="3">FAD:protein FMN transferase</fullName>
        <ecNumber evidence="2">2.7.1.180</ecNumber>
    </recommendedName>
    <alternativeName>
        <fullName evidence="9">Flavin transferase</fullName>
    </alternativeName>
</protein>
<sequence>MGNTGYLVDVLSAVLQEAGRTRFVVDGSGDLRHGGERATRVGLEHPFDPRRVIGVAELRGQALCASGISRRAWGDGLHHMLDARTGVPVSEMTATWVVADEAELADGLATTLFFTRAPRLAETFEFAYVRMRSDGRAECSPDFTGELFF</sequence>
<dbReference type="AlphaFoldDB" id="A0A101UVR4"/>
<comment type="caution">
    <text evidence="11">The sequence shown here is derived from an EMBL/GenBank/DDBJ whole genome shotgun (WGS) entry which is preliminary data.</text>
</comment>
<organism evidence="11 12">
    <name type="scientific">Streptomyces dysideae</name>
    <dbReference type="NCBI Taxonomy" id="909626"/>
    <lineage>
        <taxon>Bacteria</taxon>
        <taxon>Bacillati</taxon>
        <taxon>Actinomycetota</taxon>
        <taxon>Actinomycetes</taxon>
        <taxon>Kitasatosporales</taxon>
        <taxon>Streptomycetaceae</taxon>
        <taxon>Streptomyces</taxon>
    </lineage>
</organism>
<keyword evidence="7" id="KW-0274">FAD</keyword>
<dbReference type="EMBL" id="LMXB01000072">
    <property type="protein sequence ID" value="KUO17773.1"/>
    <property type="molecule type" value="Genomic_DNA"/>
</dbReference>
<dbReference type="STRING" id="909626.AQJ91_29155"/>
<evidence type="ECO:0000313" key="12">
    <source>
        <dbReference type="Proteomes" id="UP000053260"/>
    </source>
</evidence>
<keyword evidence="4" id="KW-0285">Flavoprotein</keyword>